<dbReference type="Proteomes" id="UP000032614">
    <property type="component" value="Chromosome 1"/>
</dbReference>
<dbReference type="PANTHER" id="PTHR30466:SF11">
    <property type="entry name" value="FLAVIN-DEPENDENT MONOOXYGENASE, REDUCTASE SUBUNIT HSAB"/>
    <property type="match status" value="1"/>
</dbReference>
<keyword evidence="2" id="KW-0560">Oxidoreductase</keyword>
<dbReference type="InterPro" id="IPR050268">
    <property type="entry name" value="NADH-dep_flavin_reductase"/>
</dbReference>
<organism evidence="4 5">
    <name type="scientific">Paraburkholderia fungorum</name>
    <dbReference type="NCBI Taxonomy" id="134537"/>
    <lineage>
        <taxon>Bacteria</taxon>
        <taxon>Pseudomonadati</taxon>
        <taxon>Pseudomonadota</taxon>
        <taxon>Betaproteobacteria</taxon>
        <taxon>Burkholderiales</taxon>
        <taxon>Burkholderiaceae</taxon>
        <taxon>Paraburkholderia</taxon>
    </lineage>
</organism>
<proteinExistence type="inferred from homology"/>
<sequence>MKIGTQTPNLQQTGESILSPISKDEESIVEVVNPQTFRLAMRQLAGGVCVITAADDNGQRSGLVATSVVSLSLEPPLLMVAVNPSSSSWPLILKTRRFGVNLLTYTHKAVARRFSGEGGLKGEQRYEGARWQRTAEGVWLLTDALASLSCSVEQMWVYSNHAVVIGRASKIFESGTMRPVVQPLVYWQNDYHSLRPTEIE</sequence>
<name>A0AAU8TE17_9BURK</name>
<evidence type="ECO:0000313" key="4">
    <source>
        <dbReference type="EMBL" id="AJZ58505.1"/>
    </source>
</evidence>
<dbReference type="SUPFAM" id="SSF50475">
    <property type="entry name" value="FMN-binding split barrel"/>
    <property type="match status" value="1"/>
</dbReference>
<reference evidence="4 5" key="1">
    <citation type="journal article" date="2015" name="Genome Announc.">
        <title>Complete genome sequences for 59 burkholderia isolates, both pathogenic and near neighbor.</title>
        <authorList>
            <person name="Johnson S.L."/>
            <person name="Bishop-Lilly K.A."/>
            <person name="Ladner J.T."/>
            <person name="Daligault H.E."/>
            <person name="Davenport K.W."/>
            <person name="Jaissle J."/>
            <person name="Frey K.G."/>
            <person name="Koroleva G.I."/>
            <person name="Bruce D.C."/>
            <person name="Coyne S.R."/>
            <person name="Broomall S.M."/>
            <person name="Li P.E."/>
            <person name="Teshima H."/>
            <person name="Gibbons H.S."/>
            <person name="Palacios G.F."/>
            <person name="Rosenzweig C.N."/>
            <person name="Redden C.L."/>
            <person name="Xu Y."/>
            <person name="Minogue T.D."/>
            <person name="Chain P.S."/>
        </authorList>
    </citation>
    <scope>NUCLEOTIDE SEQUENCE [LARGE SCALE GENOMIC DNA]</scope>
    <source>
        <strain evidence="4 5">ATCC BAA-463</strain>
    </source>
</reference>
<evidence type="ECO:0000256" key="2">
    <source>
        <dbReference type="ARBA" id="ARBA00023002"/>
    </source>
</evidence>
<dbReference type="InterPro" id="IPR002563">
    <property type="entry name" value="Flavin_Rdtase-like_dom"/>
</dbReference>
<dbReference type="KEGG" id="bfn:OI25_3004"/>
<dbReference type="EMBL" id="CP010026">
    <property type="protein sequence ID" value="AJZ58505.1"/>
    <property type="molecule type" value="Genomic_DNA"/>
</dbReference>
<dbReference type="AlphaFoldDB" id="A0AAU8TE17"/>
<evidence type="ECO:0000259" key="3">
    <source>
        <dbReference type="SMART" id="SM00903"/>
    </source>
</evidence>
<dbReference type="InterPro" id="IPR012349">
    <property type="entry name" value="Split_barrel_FMN-bd"/>
</dbReference>
<dbReference type="GO" id="GO:0042602">
    <property type="term" value="F:riboflavin reductase (NADPH) activity"/>
    <property type="evidence" value="ECO:0007669"/>
    <property type="project" value="TreeGrafter"/>
</dbReference>
<accession>A0AAU8TE17</accession>
<dbReference type="GeneID" id="66516930"/>
<dbReference type="GO" id="GO:0010181">
    <property type="term" value="F:FMN binding"/>
    <property type="evidence" value="ECO:0007669"/>
    <property type="project" value="InterPro"/>
</dbReference>
<dbReference type="RefSeq" id="WP_082094403.1">
    <property type="nucleotide sequence ID" value="NZ_CP010026.1"/>
</dbReference>
<evidence type="ECO:0000313" key="5">
    <source>
        <dbReference type="Proteomes" id="UP000032614"/>
    </source>
</evidence>
<evidence type="ECO:0000256" key="1">
    <source>
        <dbReference type="ARBA" id="ARBA00008898"/>
    </source>
</evidence>
<dbReference type="PANTHER" id="PTHR30466">
    <property type="entry name" value="FLAVIN REDUCTASE"/>
    <property type="match status" value="1"/>
</dbReference>
<protein>
    <submittedName>
        <fullName evidence="4">Flavin reductase like domain protein</fullName>
    </submittedName>
</protein>
<gene>
    <name evidence="4" type="ORF">OI25_3004</name>
</gene>
<dbReference type="SMART" id="SM00903">
    <property type="entry name" value="Flavin_Reduct"/>
    <property type="match status" value="1"/>
</dbReference>
<feature type="domain" description="Flavin reductase like" evidence="3">
    <location>
        <begin position="41"/>
        <end position="193"/>
    </location>
</feature>
<comment type="similarity">
    <text evidence="1">Belongs to the non-flavoprotein flavin reductase family.</text>
</comment>
<dbReference type="Pfam" id="PF01613">
    <property type="entry name" value="Flavin_Reduct"/>
    <property type="match status" value="1"/>
</dbReference>
<dbReference type="Gene3D" id="2.30.110.10">
    <property type="entry name" value="Electron Transport, Fmn-binding Protein, Chain A"/>
    <property type="match status" value="1"/>
</dbReference>